<protein>
    <recommendedName>
        <fullName evidence="3">DDE Tnp4 domain-containing protein</fullName>
    </recommendedName>
</protein>
<evidence type="ECO:0000313" key="1">
    <source>
        <dbReference type="EMBL" id="VVD00730.1"/>
    </source>
</evidence>
<keyword evidence="2" id="KW-1185">Reference proteome</keyword>
<dbReference type="EMBL" id="FZQP02004934">
    <property type="protein sequence ID" value="VVD00730.1"/>
    <property type="molecule type" value="Genomic_DNA"/>
</dbReference>
<gene>
    <name evidence="1" type="ORF">LSINAPIS_LOCUS11308</name>
</gene>
<reference evidence="1 2" key="1">
    <citation type="submission" date="2017-07" db="EMBL/GenBank/DDBJ databases">
        <authorList>
            <person name="Talla V."/>
            <person name="Backstrom N."/>
        </authorList>
    </citation>
    <scope>NUCLEOTIDE SEQUENCE [LARGE SCALE GENOMIC DNA]</scope>
</reference>
<evidence type="ECO:0008006" key="3">
    <source>
        <dbReference type="Google" id="ProtNLM"/>
    </source>
</evidence>
<organism evidence="1 2">
    <name type="scientific">Leptidea sinapis</name>
    <dbReference type="NCBI Taxonomy" id="189913"/>
    <lineage>
        <taxon>Eukaryota</taxon>
        <taxon>Metazoa</taxon>
        <taxon>Ecdysozoa</taxon>
        <taxon>Arthropoda</taxon>
        <taxon>Hexapoda</taxon>
        <taxon>Insecta</taxon>
        <taxon>Pterygota</taxon>
        <taxon>Neoptera</taxon>
        <taxon>Endopterygota</taxon>
        <taxon>Lepidoptera</taxon>
        <taxon>Glossata</taxon>
        <taxon>Ditrysia</taxon>
        <taxon>Papilionoidea</taxon>
        <taxon>Pieridae</taxon>
        <taxon>Dismorphiinae</taxon>
        <taxon>Leptidea</taxon>
    </lineage>
</organism>
<accession>A0A5E4QRZ9</accession>
<dbReference type="AlphaFoldDB" id="A0A5E4QRZ9"/>
<sequence length="98" mass="10873">MLAALQFYATGNIQIVCGDLQQISQSVVSKIVANVSKALALKIRRFIKFPNVPERANVKIQFHRVAGFPGVIGCIDCTHIPIKNPNRQNGQVFRNRKG</sequence>
<evidence type="ECO:0000313" key="2">
    <source>
        <dbReference type="Proteomes" id="UP000324832"/>
    </source>
</evidence>
<name>A0A5E4QRZ9_9NEOP</name>
<proteinExistence type="predicted"/>
<dbReference type="Proteomes" id="UP000324832">
    <property type="component" value="Unassembled WGS sequence"/>
</dbReference>